<keyword evidence="3" id="KW-1185">Reference proteome</keyword>
<name>U5CZ37_AMBTC</name>
<dbReference type="EMBL" id="KI392510">
    <property type="protein sequence ID" value="ERN15240.1"/>
    <property type="molecule type" value="Genomic_DNA"/>
</dbReference>
<evidence type="ECO:0000313" key="2">
    <source>
        <dbReference type="EMBL" id="ERN15240.1"/>
    </source>
</evidence>
<dbReference type="HOGENOM" id="CLU_2100162_0_0_1"/>
<dbReference type="AlphaFoldDB" id="U5CZ37"/>
<organism evidence="2 3">
    <name type="scientific">Amborella trichopoda</name>
    <dbReference type="NCBI Taxonomy" id="13333"/>
    <lineage>
        <taxon>Eukaryota</taxon>
        <taxon>Viridiplantae</taxon>
        <taxon>Streptophyta</taxon>
        <taxon>Embryophyta</taxon>
        <taxon>Tracheophyta</taxon>
        <taxon>Spermatophyta</taxon>
        <taxon>Magnoliopsida</taxon>
        <taxon>Amborellales</taxon>
        <taxon>Amborellaceae</taxon>
        <taxon>Amborella</taxon>
    </lineage>
</organism>
<feature type="region of interest" description="Disordered" evidence="1">
    <location>
        <begin position="1"/>
        <end position="25"/>
    </location>
</feature>
<evidence type="ECO:0000313" key="3">
    <source>
        <dbReference type="Proteomes" id="UP000017836"/>
    </source>
</evidence>
<sequence>MTLVNNNLSVPLEDPTSRKDMGGMPIPLPPAHVAISIEAKSKPGGSTVTCLGPSVPALTCYEGDMKVLHILVPLPNAEAAWTTEKEPNAGQKILRILSSLIGADDTLTPQIDYSTN</sequence>
<evidence type="ECO:0000256" key="1">
    <source>
        <dbReference type="SAM" id="MobiDB-lite"/>
    </source>
</evidence>
<dbReference type="Proteomes" id="UP000017836">
    <property type="component" value="Unassembled WGS sequence"/>
</dbReference>
<accession>U5CZ37</accession>
<proteinExistence type="predicted"/>
<dbReference type="Gramene" id="ERN15240">
    <property type="protein sequence ID" value="ERN15240"/>
    <property type="gene ID" value="AMTR_s00056p00202920"/>
</dbReference>
<gene>
    <name evidence="2" type="ORF">AMTR_s00056p00202920</name>
</gene>
<reference evidence="3" key="1">
    <citation type="journal article" date="2013" name="Science">
        <title>The Amborella genome and the evolution of flowering plants.</title>
        <authorList>
            <consortium name="Amborella Genome Project"/>
        </authorList>
    </citation>
    <scope>NUCLEOTIDE SEQUENCE [LARGE SCALE GENOMIC DNA]</scope>
</reference>
<protein>
    <submittedName>
        <fullName evidence="2">Uncharacterized protein</fullName>
    </submittedName>
</protein>